<evidence type="ECO:0000313" key="2">
    <source>
        <dbReference type="Proteomes" id="UP000013307"/>
    </source>
</evidence>
<dbReference type="GeneID" id="15392100"/>
<gene>
    <name evidence="1" type="ORF">Asulf_00454</name>
</gene>
<dbReference type="OrthoDB" id="146618at2157"/>
<dbReference type="KEGG" id="ast:Asulf_00454"/>
<dbReference type="AlphaFoldDB" id="N0BJ44"/>
<dbReference type="RefSeq" id="WP_015590080.1">
    <property type="nucleotide sequence ID" value="NC_021169.1"/>
</dbReference>
<evidence type="ECO:0000313" key="1">
    <source>
        <dbReference type="EMBL" id="AGK60481.1"/>
    </source>
</evidence>
<dbReference type="Proteomes" id="UP000013307">
    <property type="component" value="Chromosome"/>
</dbReference>
<dbReference type="InterPro" id="IPR003745">
    <property type="entry name" value="DUF166"/>
</dbReference>
<keyword evidence="2" id="KW-1185">Reference proteome</keyword>
<proteinExistence type="predicted"/>
<dbReference type="eggNOG" id="arCOG02469">
    <property type="taxonomic scope" value="Archaea"/>
</dbReference>
<accession>N0BJ44</accession>
<dbReference type="STRING" id="387631.Asulf_00454"/>
<dbReference type="EMBL" id="CP005290">
    <property type="protein sequence ID" value="AGK60481.1"/>
    <property type="molecule type" value="Genomic_DNA"/>
</dbReference>
<sequence length="217" mass="24733">MKVGVILRSRAREKDVELMKKFFDVVVFKIPEDLPELIENPSEYLNLPEEFLEADMFVSYAGHPDINLELLKKLSNKLVIFSGGAKAGSYVQLKKEGEKRGIKVVWEEICCATPEIDDKRYREFFKHFGKPEVEVKLEGDRVAEVEVKRSAFCGATYFVAEKIKGLDVNEAPSKAGYYTQIFPCYATRGIEGGIHKAARVHKRAVEKAIQRARERTE</sequence>
<name>N0BJ44_9EURY</name>
<protein>
    <submittedName>
        <fullName evidence="1">Uncharacterized protein conserved in archaea</fullName>
    </submittedName>
</protein>
<dbReference type="Pfam" id="PF02593">
    <property type="entry name" value="DUF166"/>
    <property type="match status" value="1"/>
</dbReference>
<dbReference type="HOGENOM" id="CLU_110109_0_0_2"/>
<reference evidence="1 2" key="1">
    <citation type="journal article" date="2013" name="Genome Announc.">
        <title>Complete Genome Sequence of the Thermophilic and Facultatively Chemolithoautotrophic Sulfate Reducer Archaeoglobus sulfaticallidus Strain PM70-1T.</title>
        <authorList>
            <person name="Stokke R."/>
            <person name="Hocking W.P."/>
            <person name="Steinsbu B.O."/>
            <person name="Steen I.H."/>
        </authorList>
    </citation>
    <scope>NUCLEOTIDE SEQUENCE [LARGE SCALE GENOMIC DNA]</scope>
    <source>
        <strain evidence="1">PM70-1</strain>
    </source>
</reference>
<organism evidence="1 2">
    <name type="scientific">Archaeoglobus sulfaticallidus PM70-1</name>
    <dbReference type="NCBI Taxonomy" id="387631"/>
    <lineage>
        <taxon>Archaea</taxon>
        <taxon>Methanobacteriati</taxon>
        <taxon>Methanobacteriota</taxon>
        <taxon>Archaeoglobi</taxon>
        <taxon>Archaeoglobales</taxon>
        <taxon>Archaeoglobaceae</taxon>
        <taxon>Archaeoglobus</taxon>
    </lineage>
</organism>